<accession>A0A1G6IQ68</accession>
<protein>
    <submittedName>
        <fullName evidence="1">Uncharacterized protein</fullName>
    </submittedName>
</protein>
<dbReference type="Proteomes" id="UP000199494">
    <property type="component" value="Unassembled WGS sequence"/>
</dbReference>
<evidence type="ECO:0000313" key="1">
    <source>
        <dbReference type="EMBL" id="SDC08649.1"/>
    </source>
</evidence>
<dbReference type="STRING" id="530584.SAMN05421630_101372"/>
<dbReference type="AntiFam" id="ANF00057">
    <property type="entry name" value="Translation of E. coli type CRISPR repeat"/>
</dbReference>
<sequence>MWGRPARRRPGEVLQRTTPACAGKTQIAVTAGPVLPGPPPRVRGRLERWRGVGLRARTTPRVRGRLGGHRRVDLGNGTTPACAGKTTANTCAGSWPRDHPRVCGEDYIKGINTWKNQGPPPRVRGRLRNPTETAVPVGTTPACAGKTIVDGVRSVVETDHPRVCGEDPLPKVLVYWEYGPPPRVRGRRVPNHYRASYVGTTPACAGKTILGPTGSPCSRDHPRVCGEDTS</sequence>
<keyword evidence="2" id="KW-1185">Reference proteome</keyword>
<evidence type="ECO:0000313" key="2">
    <source>
        <dbReference type="Proteomes" id="UP000199494"/>
    </source>
</evidence>
<dbReference type="EMBL" id="FMZE01000001">
    <property type="protein sequence ID" value="SDC08649.1"/>
    <property type="molecule type" value="Genomic_DNA"/>
</dbReference>
<dbReference type="AntiFam" id="ANF00006">
    <property type="entry name" value="Translation of CRISPR region"/>
</dbReference>
<dbReference type="AlphaFoldDB" id="A0A1G6IQ68"/>
<gene>
    <name evidence="1" type="ORF">SAMN05421630_101372</name>
</gene>
<name>A0A1G6IQ68_9PSEU</name>
<proteinExistence type="predicted"/>
<organism evidence="1 2">
    <name type="scientific">Prauserella marina</name>
    <dbReference type="NCBI Taxonomy" id="530584"/>
    <lineage>
        <taxon>Bacteria</taxon>
        <taxon>Bacillati</taxon>
        <taxon>Actinomycetota</taxon>
        <taxon>Actinomycetes</taxon>
        <taxon>Pseudonocardiales</taxon>
        <taxon>Pseudonocardiaceae</taxon>
        <taxon>Prauserella</taxon>
    </lineage>
</organism>
<reference evidence="1 2" key="1">
    <citation type="submission" date="2016-10" db="EMBL/GenBank/DDBJ databases">
        <authorList>
            <person name="de Groot N.N."/>
        </authorList>
    </citation>
    <scope>NUCLEOTIDE SEQUENCE [LARGE SCALE GENOMIC DNA]</scope>
    <source>
        <strain evidence="1 2">CGMCC 4.5506</strain>
    </source>
</reference>